<protein>
    <submittedName>
        <fullName evidence="1">Class I SAM-dependent methyltransferase</fullName>
    </submittedName>
</protein>
<keyword evidence="1" id="KW-0489">Methyltransferase</keyword>
<dbReference type="EMBL" id="BAABIA010000001">
    <property type="protein sequence ID" value="GAA5133688.1"/>
    <property type="molecule type" value="Genomic_DNA"/>
</dbReference>
<dbReference type="PANTHER" id="PTHR35276">
    <property type="entry name" value="S-ADENOSYL-L-METHIONINE-DEPENDENT METHYLTRANSFERASES SUPERFAMILY PROTEIN"/>
    <property type="match status" value="1"/>
</dbReference>
<keyword evidence="1" id="KW-0808">Transferase</keyword>
<accession>A0ABP9NWW9</accession>
<dbReference type="GO" id="GO:0032259">
    <property type="term" value="P:methylation"/>
    <property type="evidence" value="ECO:0007669"/>
    <property type="project" value="UniProtKB-KW"/>
</dbReference>
<sequence>METPTRPPQLASQTGGLPSAVRWAQLLLADRLNTGDVVLDATAGNGHDTLFLAGSVGPAGHVYAMDVQAPAVAETRRRLLESGISEDRFTLAQAGHETMLDLVRPEHHQQLSGIMFNLGYLPGSDKTVITRTETTLTAVNAAIHLLRPGGLLTIAVYPGHDGGAQELRALTEWATSLPPRAYEVQHLRPVNRSANPPECWVIWKTAPSLGR</sequence>
<dbReference type="CDD" id="cd02440">
    <property type="entry name" value="AdoMet_MTases"/>
    <property type="match status" value="1"/>
</dbReference>
<gene>
    <name evidence="1" type="ORF">GCM10023213_03940</name>
</gene>
<dbReference type="Pfam" id="PF06962">
    <property type="entry name" value="rRNA_methylase"/>
    <property type="match status" value="1"/>
</dbReference>
<dbReference type="Gene3D" id="3.40.50.150">
    <property type="entry name" value="Vaccinia Virus protein VP39"/>
    <property type="match status" value="1"/>
</dbReference>
<dbReference type="GO" id="GO:0008168">
    <property type="term" value="F:methyltransferase activity"/>
    <property type="evidence" value="ECO:0007669"/>
    <property type="project" value="UniProtKB-KW"/>
</dbReference>
<name>A0ABP9NWW9_9BACT</name>
<reference evidence="2" key="1">
    <citation type="journal article" date="2019" name="Int. J. Syst. Evol. Microbiol.">
        <title>The Global Catalogue of Microorganisms (GCM) 10K type strain sequencing project: providing services to taxonomists for standard genome sequencing and annotation.</title>
        <authorList>
            <consortium name="The Broad Institute Genomics Platform"/>
            <consortium name="The Broad Institute Genome Sequencing Center for Infectious Disease"/>
            <person name="Wu L."/>
            <person name="Ma J."/>
        </authorList>
    </citation>
    <scope>NUCLEOTIDE SEQUENCE [LARGE SCALE GENOMIC DNA]</scope>
    <source>
        <strain evidence="2">JCM 18053</strain>
    </source>
</reference>
<dbReference type="Proteomes" id="UP001499852">
    <property type="component" value="Unassembled WGS sequence"/>
</dbReference>
<comment type="caution">
    <text evidence="1">The sequence shown here is derived from an EMBL/GenBank/DDBJ whole genome shotgun (WGS) entry which is preliminary data.</text>
</comment>
<dbReference type="PANTHER" id="PTHR35276:SF1">
    <property type="entry name" value="TRNA (MNM(5)S(2)U34)-METHYLTRANSFERASE, CHLOROPLASTIC"/>
    <property type="match status" value="1"/>
</dbReference>
<dbReference type="InterPro" id="IPR029063">
    <property type="entry name" value="SAM-dependent_MTases_sf"/>
</dbReference>
<evidence type="ECO:0000313" key="2">
    <source>
        <dbReference type="Proteomes" id="UP001499852"/>
    </source>
</evidence>
<organism evidence="1 2">
    <name type="scientific">Prosthecobacter algae</name>
    <dbReference type="NCBI Taxonomy" id="1144682"/>
    <lineage>
        <taxon>Bacteria</taxon>
        <taxon>Pseudomonadati</taxon>
        <taxon>Verrucomicrobiota</taxon>
        <taxon>Verrucomicrobiia</taxon>
        <taxon>Verrucomicrobiales</taxon>
        <taxon>Verrucomicrobiaceae</taxon>
        <taxon>Prosthecobacter</taxon>
    </lineage>
</organism>
<keyword evidence="2" id="KW-1185">Reference proteome</keyword>
<evidence type="ECO:0000313" key="1">
    <source>
        <dbReference type="EMBL" id="GAA5133688.1"/>
    </source>
</evidence>
<dbReference type="SUPFAM" id="SSF53335">
    <property type="entry name" value="S-adenosyl-L-methionine-dependent methyltransferases"/>
    <property type="match status" value="1"/>
</dbReference>
<dbReference type="RefSeq" id="WP_345734693.1">
    <property type="nucleotide sequence ID" value="NZ_BAABIA010000001.1"/>
</dbReference>
<dbReference type="InterPro" id="IPR010719">
    <property type="entry name" value="MnmM_MeTrfase"/>
</dbReference>
<proteinExistence type="predicted"/>